<protein>
    <submittedName>
        <fullName evidence="2">Uncharacterized protein</fullName>
    </submittedName>
</protein>
<dbReference type="Proteomes" id="UP001151582">
    <property type="component" value="Unassembled WGS sequence"/>
</dbReference>
<reference evidence="2" key="1">
    <citation type="submission" date="2022-07" db="EMBL/GenBank/DDBJ databases">
        <title>Phylogenomic reconstructions and comparative analyses of Kickxellomycotina fungi.</title>
        <authorList>
            <person name="Reynolds N.K."/>
            <person name="Stajich J.E."/>
            <person name="Barry K."/>
            <person name="Grigoriev I.V."/>
            <person name="Crous P."/>
            <person name="Smith M.E."/>
        </authorList>
    </citation>
    <scope>NUCLEOTIDE SEQUENCE</scope>
    <source>
        <strain evidence="2">RSA 567</strain>
    </source>
</reference>
<sequence length="60" mass="6502">MVALLRTAALVLILCATQTLAFPAAVVADTAALVRRAPVAARRVSSNMPRREVVWDDRRA</sequence>
<gene>
    <name evidence="2" type="ORF">H4R34_004156</name>
</gene>
<proteinExistence type="predicted"/>
<feature type="signal peptide" evidence="1">
    <location>
        <begin position="1"/>
        <end position="21"/>
    </location>
</feature>
<comment type="caution">
    <text evidence="2">The sequence shown here is derived from an EMBL/GenBank/DDBJ whole genome shotgun (WGS) entry which is preliminary data.</text>
</comment>
<keyword evidence="1" id="KW-0732">Signal</keyword>
<dbReference type="AlphaFoldDB" id="A0A9W8B4R2"/>
<evidence type="ECO:0000313" key="3">
    <source>
        <dbReference type="Proteomes" id="UP001151582"/>
    </source>
</evidence>
<evidence type="ECO:0000256" key="1">
    <source>
        <dbReference type="SAM" id="SignalP"/>
    </source>
</evidence>
<accession>A0A9W8B4R2</accession>
<keyword evidence="3" id="KW-1185">Reference proteome</keyword>
<evidence type="ECO:0000313" key="2">
    <source>
        <dbReference type="EMBL" id="KAJ1975934.1"/>
    </source>
</evidence>
<name>A0A9W8B4R2_9FUNG</name>
<dbReference type="EMBL" id="JANBQB010000478">
    <property type="protein sequence ID" value="KAJ1975934.1"/>
    <property type="molecule type" value="Genomic_DNA"/>
</dbReference>
<organism evidence="2 3">
    <name type="scientific">Dimargaris verticillata</name>
    <dbReference type="NCBI Taxonomy" id="2761393"/>
    <lineage>
        <taxon>Eukaryota</taxon>
        <taxon>Fungi</taxon>
        <taxon>Fungi incertae sedis</taxon>
        <taxon>Zoopagomycota</taxon>
        <taxon>Kickxellomycotina</taxon>
        <taxon>Dimargaritomycetes</taxon>
        <taxon>Dimargaritales</taxon>
        <taxon>Dimargaritaceae</taxon>
        <taxon>Dimargaris</taxon>
    </lineage>
</organism>
<feature type="chain" id="PRO_5040740118" evidence="1">
    <location>
        <begin position="22"/>
        <end position="60"/>
    </location>
</feature>